<dbReference type="GO" id="GO:0005576">
    <property type="term" value="C:extracellular region"/>
    <property type="evidence" value="ECO:0007669"/>
    <property type="project" value="UniProtKB-SubCell"/>
</dbReference>
<evidence type="ECO:0000313" key="6">
    <source>
        <dbReference type="Proteomes" id="UP000759537"/>
    </source>
</evidence>
<reference evidence="5" key="2">
    <citation type="journal article" date="2020" name="Nat. Commun.">
        <title>Large-scale genome sequencing of mycorrhizal fungi provides insights into the early evolution of symbiotic traits.</title>
        <authorList>
            <person name="Miyauchi S."/>
            <person name="Kiss E."/>
            <person name="Kuo A."/>
            <person name="Drula E."/>
            <person name="Kohler A."/>
            <person name="Sanchez-Garcia M."/>
            <person name="Morin E."/>
            <person name="Andreopoulos B."/>
            <person name="Barry K.W."/>
            <person name="Bonito G."/>
            <person name="Buee M."/>
            <person name="Carver A."/>
            <person name="Chen C."/>
            <person name="Cichocki N."/>
            <person name="Clum A."/>
            <person name="Culley D."/>
            <person name="Crous P.W."/>
            <person name="Fauchery L."/>
            <person name="Girlanda M."/>
            <person name="Hayes R.D."/>
            <person name="Keri Z."/>
            <person name="LaButti K."/>
            <person name="Lipzen A."/>
            <person name="Lombard V."/>
            <person name="Magnuson J."/>
            <person name="Maillard F."/>
            <person name="Murat C."/>
            <person name="Nolan M."/>
            <person name="Ohm R.A."/>
            <person name="Pangilinan J."/>
            <person name="Pereira M.F."/>
            <person name="Perotto S."/>
            <person name="Peter M."/>
            <person name="Pfister S."/>
            <person name="Riley R."/>
            <person name="Sitrit Y."/>
            <person name="Stielow J.B."/>
            <person name="Szollosi G."/>
            <person name="Zifcakova L."/>
            <person name="Stursova M."/>
            <person name="Spatafora J.W."/>
            <person name="Tedersoo L."/>
            <person name="Vaario L.M."/>
            <person name="Yamada A."/>
            <person name="Yan M."/>
            <person name="Wang P."/>
            <person name="Xu J."/>
            <person name="Bruns T."/>
            <person name="Baldrian P."/>
            <person name="Vilgalys R."/>
            <person name="Dunand C."/>
            <person name="Henrissat B."/>
            <person name="Grigoriev I.V."/>
            <person name="Hibbett D."/>
            <person name="Nagy L.G."/>
            <person name="Martin F.M."/>
        </authorList>
    </citation>
    <scope>NUCLEOTIDE SEQUENCE</scope>
    <source>
        <strain evidence="5">Prilba</strain>
    </source>
</reference>
<evidence type="ECO:0000313" key="5">
    <source>
        <dbReference type="EMBL" id="KAF8477789.1"/>
    </source>
</evidence>
<sequence>MTPHPYESPSKPVDGNEPGPKASSSLRHVRHHIRQQRLGWLSCIMLKRADSGPLGVDQNGLASRFPTFGNIPSFPFIGGAFDIAWNSPNCGACRNLTNMATGVSISLTAVDSAEAGFNIAQEAFEKLNNGQIGQGVLDVIVNKISPPFCGL</sequence>
<dbReference type="Proteomes" id="UP000759537">
    <property type="component" value="Unassembled WGS sequence"/>
</dbReference>
<dbReference type="OrthoDB" id="4898945at2759"/>
<dbReference type="AlphaFoldDB" id="A0A9P5MSR4"/>
<comment type="subcellular location">
    <subcellularLocation>
        <location evidence="1">Secreted</location>
    </subcellularLocation>
</comment>
<dbReference type="Pfam" id="PF07249">
    <property type="entry name" value="Cerato-platanin"/>
    <property type="match status" value="1"/>
</dbReference>
<evidence type="ECO:0000256" key="2">
    <source>
        <dbReference type="ARBA" id="ARBA00010421"/>
    </source>
</evidence>
<dbReference type="Gene3D" id="2.40.40.10">
    <property type="entry name" value="RlpA-like domain"/>
    <property type="match status" value="1"/>
</dbReference>
<reference evidence="5" key="1">
    <citation type="submission" date="2019-10" db="EMBL/GenBank/DDBJ databases">
        <authorList>
            <consortium name="DOE Joint Genome Institute"/>
            <person name="Kuo A."/>
            <person name="Miyauchi S."/>
            <person name="Kiss E."/>
            <person name="Drula E."/>
            <person name="Kohler A."/>
            <person name="Sanchez-Garcia M."/>
            <person name="Andreopoulos B."/>
            <person name="Barry K.W."/>
            <person name="Bonito G."/>
            <person name="Buee M."/>
            <person name="Carver A."/>
            <person name="Chen C."/>
            <person name="Cichocki N."/>
            <person name="Clum A."/>
            <person name="Culley D."/>
            <person name="Crous P.W."/>
            <person name="Fauchery L."/>
            <person name="Girlanda M."/>
            <person name="Hayes R."/>
            <person name="Keri Z."/>
            <person name="LaButti K."/>
            <person name="Lipzen A."/>
            <person name="Lombard V."/>
            <person name="Magnuson J."/>
            <person name="Maillard F."/>
            <person name="Morin E."/>
            <person name="Murat C."/>
            <person name="Nolan M."/>
            <person name="Ohm R."/>
            <person name="Pangilinan J."/>
            <person name="Pereira M."/>
            <person name="Perotto S."/>
            <person name="Peter M."/>
            <person name="Riley R."/>
            <person name="Sitrit Y."/>
            <person name="Stielow B."/>
            <person name="Szollosi G."/>
            <person name="Zifcakova L."/>
            <person name="Stursova M."/>
            <person name="Spatafora J.W."/>
            <person name="Tedersoo L."/>
            <person name="Vaario L.-M."/>
            <person name="Yamada A."/>
            <person name="Yan M."/>
            <person name="Wang P."/>
            <person name="Xu J."/>
            <person name="Bruns T."/>
            <person name="Baldrian P."/>
            <person name="Vilgalys R."/>
            <person name="Henrissat B."/>
            <person name="Grigoriev I.V."/>
            <person name="Hibbett D."/>
            <person name="Nagy L.G."/>
            <person name="Martin F.M."/>
        </authorList>
    </citation>
    <scope>NUCLEOTIDE SEQUENCE</scope>
    <source>
        <strain evidence="5">Prilba</strain>
    </source>
</reference>
<name>A0A9P5MSR4_9AGAM</name>
<dbReference type="CDD" id="cd22778">
    <property type="entry name" value="DPBB_CEPL-like"/>
    <property type="match status" value="1"/>
</dbReference>
<evidence type="ECO:0000256" key="3">
    <source>
        <dbReference type="ARBA" id="ARBA00022525"/>
    </source>
</evidence>
<dbReference type="EMBL" id="WHVB01000013">
    <property type="protein sequence ID" value="KAF8477789.1"/>
    <property type="molecule type" value="Genomic_DNA"/>
</dbReference>
<organism evidence="5 6">
    <name type="scientific">Russula ochroleuca</name>
    <dbReference type="NCBI Taxonomy" id="152965"/>
    <lineage>
        <taxon>Eukaryota</taxon>
        <taxon>Fungi</taxon>
        <taxon>Dikarya</taxon>
        <taxon>Basidiomycota</taxon>
        <taxon>Agaricomycotina</taxon>
        <taxon>Agaricomycetes</taxon>
        <taxon>Russulales</taxon>
        <taxon>Russulaceae</taxon>
        <taxon>Russula</taxon>
    </lineage>
</organism>
<gene>
    <name evidence="5" type="ORF">DFH94DRAFT_755823</name>
</gene>
<evidence type="ECO:0000256" key="4">
    <source>
        <dbReference type="SAM" id="MobiDB-lite"/>
    </source>
</evidence>
<dbReference type="SUPFAM" id="SSF50685">
    <property type="entry name" value="Barwin-like endoglucanases"/>
    <property type="match status" value="1"/>
</dbReference>
<keyword evidence="3" id="KW-0964">Secreted</keyword>
<feature type="region of interest" description="Disordered" evidence="4">
    <location>
        <begin position="1"/>
        <end position="28"/>
    </location>
</feature>
<evidence type="ECO:0000256" key="1">
    <source>
        <dbReference type="ARBA" id="ARBA00004613"/>
    </source>
</evidence>
<dbReference type="InterPro" id="IPR010829">
    <property type="entry name" value="Cerato-platanin"/>
</dbReference>
<proteinExistence type="inferred from homology"/>
<comment type="similarity">
    <text evidence="2">Belongs to the cerato-platanin family.</text>
</comment>
<dbReference type="InterPro" id="IPR036908">
    <property type="entry name" value="RlpA-like_sf"/>
</dbReference>
<comment type="caution">
    <text evidence="5">The sequence shown here is derived from an EMBL/GenBank/DDBJ whole genome shotgun (WGS) entry which is preliminary data.</text>
</comment>
<accession>A0A9P5MSR4</accession>
<protein>
    <submittedName>
        <fullName evidence="5">Cerato-platanin-domain-containing protein</fullName>
    </submittedName>
</protein>
<keyword evidence="6" id="KW-1185">Reference proteome</keyword>